<proteinExistence type="predicted"/>
<evidence type="ECO:0000313" key="3">
    <source>
        <dbReference type="Proteomes" id="UP000831817"/>
    </source>
</evidence>
<protein>
    <recommendedName>
        <fullName evidence="4">GtrA-like protein domain-containing protein</fullName>
    </recommendedName>
</protein>
<feature type="transmembrane region" description="Helical" evidence="1">
    <location>
        <begin position="20"/>
        <end position="38"/>
    </location>
</feature>
<sequence length="145" mass="17154">MGKTLEKFLKDKEFKNSEFIGAIIINLILLYVINNILSWKLSFILASFKYVIPILNIVIVTSIILNFLYLVYKKEWFWSLSQAALNLINYIMLSTVYRIFPFHFKNIYIYYMFRGLLIVAMLVTLTAIFGHSLKFILKNIYTTKK</sequence>
<keyword evidence="1" id="KW-0812">Transmembrane</keyword>
<dbReference type="GeneID" id="71965834"/>
<feature type="transmembrane region" description="Helical" evidence="1">
    <location>
        <begin position="112"/>
        <end position="137"/>
    </location>
</feature>
<gene>
    <name evidence="2" type="ORF">MTTB_13060</name>
</gene>
<evidence type="ECO:0000256" key="1">
    <source>
        <dbReference type="SAM" id="Phobius"/>
    </source>
</evidence>
<evidence type="ECO:0000313" key="2">
    <source>
        <dbReference type="EMBL" id="BDH79927.1"/>
    </source>
</evidence>
<reference evidence="2 3" key="1">
    <citation type="submission" date="2022-04" db="EMBL/GenBank/DDBJ databases">
        <title>Complete genome of Methanothermobacter tenebrarum strain RMAS.</title>
        <authorList>
            <person name="Nakamura K."/>
            <person name="Oshima K."/>
            <person name="Hattori M."/>
            <person name="Kamagata Y."/>
            <person name="Takamizawa K."/>
        </authorList>
    </citation>
    <scope>NUCLEOTIDE SEQUENCE [LARGE SCALE GENOMIC DNA]</scope>
    <source>
        <strain evidence="2 3">RMAS</strain>
    </source>
</reference>
<keyword evidence="1" id="KW-1133">Transmembrane helix</keyword>
<dbReference type="RefSeq" id="WP_248564234.1">
    <property type="nucleotide sequence ID" value="NZ_AP025698.1"/>
</dbReference>
<keyword evidence="1" id="KW-0472">Membrane</keyword>
<keyword evidence="3" id="KW-1185">Reference proteome</keyword>
<feature type="transmembrane region" description="Helical" evidence="1">
    <location>
        <begin position="50"/>
        <end position="71"/>
    </location>
</feature>
<name>A0ABM7YET0_9EURY</name>
<dbReference type="Proteomes" id="UP000831817">
    <property type="component" value="Chromosome"/>
</dbReference>
<dbReference type="EMBL" id="AP025698">
    <property type="protein sequence ID" value="BDH79927.1"/>
    <property type="molecule type" value="Genomic_DNA"/>
</dbReference>
<feature type="transmembrane region" description="Helical" evidence="1">
    <location>
        <begin position="83"/>
        <end position="100"/>
    </location>
</feature>
<evidence type="ECO:0008006" key="4">
    <source>
        <dbReference type="Google" id="ProtNLM"/>
    </source>
</evidence>
<accession>A0ABM7YET0</accession>
<organism evidence="2 3">
    <name type="scientific">Methanothermobacter tenebrarum</name>
    <dbReference type="NCBI Taxonomy" id="680118"/>
    <lineage>
        <taxon>Archaea</taxon>
        <taxon>Methanobacteriati</taxon>
        <taxon>Methanobacteriota</taxon>
        <taxon>Methanomada group</taxon>
        <taxon>Methanobacteria</taxon>
        <taxon>Methanobacteriales</taxon>
        <taxon>Methanobacteriaceae</taxon>
        <taxon>Methanothermobacter</taxon>
    </lineage>
</organism>